<dbReference type="SUPFAM" id="SSF57535">
    <property type="entry name" value="Complement control module/SCR domain"/>
    <property type="match status" value="1"/>
</dbReference>
<feature type="domain" description="Cadherin" evidence="23">
    <location>
        <begin position="921"/>
        <end position="1009"/>
    </location>
</feature>
<organism evidence="25 26">
    <name type="scientific">Stylophora pistillata</name>
    <name type="common">Smooth cauliflower coral</name>
    <dbReference type="NCBI Taxonomy" id="50429"/>
    <lineage>
        <taxon>Eukaryota</taxon>
        <taxon>Metazoa</taxon>
        <taxon>Cnidaria</taxon>
        <taxon>Anthozoa</taxon>
        <taxon>Hexacorallia</taxon>
        <taxon>Scleractinia</taxon>
        <taxon>Astrocoeniina</taxon>
        <taxon>Pocilloporidae</taxon>
        <taxon>Stylophora</taxon>
    </lineage>
</organism>
<evidence type="ECO:0000259" key="23">
    <source>
        <dbReference type="PROSITE" id="PS50268"/>
    </source>
</evidence>
<evidence type="ECO:0000256" key="21">
    <source>
        <dbReference type="SAM" id="SignalP"/>
    </source>
</evidence>
<dbReference type="PROSITE" id="PS50923">
    <property type="entry name" value="SUSHI"/>
    <property type="match status" value="1"/>
</dbReference>
<feature type="domain" description="EGF-like" evidence="22">
    <location>
        <begin position="2248"/>
        <end position="2289"/>
    </location>
</feature>
<feature type="domain" description="EGF-like" evidence="22">
    <location>
        <begin position="333"/>
        <end position="373"/>
    </location>
</feature>
<dbReference type="InterPro" id="IPR018097">
    <property type="entry name" value="EGF_Ca-bd_CS"/>
</dbReference>
<dbReference type="PROSITE" id="PS51120">
    <property type="entry name" value="LDLRB"/>
    <property type="match status" value="4"/>
</dbReference>
<dbReference type="GO" id="GO:0045296">
    <property type="term" value="F:cadherin binding"/>
    <property type="evidence" value="ECO:0007669"/>
    <property type="project" value="TreeGrafter"/>
</dbReference>
<keyword evidence="11" id="KW-0914">Notch signaling pathway</keyword>
<keyword evidence="26" id="KW-1185">Reference proteome</keyword>
<dbReference type="GO" id="GO:0007219">
    <property type="term" value="P:Notch signaling pathway"/>
    <property type="evidence" value="ECO:0007669"/>
    <property type="project" value="UniProtKB-KW"/>
</dbReference>
<dbReference type="PROSITE" id="PS50026">
    <property type="entry name" value="EGF_3"/>
    <property type="match status" value="10"/>
</dbReference>
<accession>A0A2B4RSV2</accession>
<dbReference type="GO" id="GO:0016477">
    <property type="term" value="P:cell migration"/>
    <property type="evidence" value="ECO:0007669"/>
    <property type="project" value="TreeGrafter"/>
</dbReference>
<dbReference type="SUPFAM" id="SSF63825">
    <property type="entry name" value="YWTD domain"/>
    <property type="match status" value="1"/>
</dbReference>
<evidence type="ECO:0000256" key="5">
    <source>
        <dbReference type="ARBA" id="ARBA00022525"/>
    </source>
</evidence>
<keyword evidence="15" id="KW-0325">Glycoprotein</keyword>
<feature type="domain" description="Cadherin" evidence="23">
    <location>
        <begin position="709"/>
        <end position="818"/>
    </location>
</feature>
<keyword evidence="7 20" id="KW-0812">Transmembrane</keyword>
<dbReference type="Pfam" id="PF12662">
    <property type="entry name" value="cEGF"/>
    <property type="match status" value="1"/>
</dbReference>
<evidence type="ECO:0000256" key="3">
    <source>
        <dbReference type="ARBA" id="ARBA00022473"/>
    </source>
</evidence>
<feature type="domain" description="EGF-like" evidence="22">
    <location>
        <begin position="2374"/>
        <end position="2410"/>
    </location>
</feature>
<evidence type="ECO:0000256" key="14">
    <source>
        <dbReference type="ARBA" id="ARBA00023157"/>
    </source>
</evidence>
<dbReference type="CDD" id="cd11304">
    <property type="entry name" value="Cadherin_repeat"/>
    <property type="match status" value="14"/>
</dbReference>
<dbReference type="InterPro" id="IPR024731">
    <property type="entry name" value="NELL2-like_EGF"/>
</dbReference>
<evidence type="ECO:0000256" key="17">
    <source>
        <dbReference type="PROSITE-ProRule" id="PRU00076"/>
    </source>
</evidence>
<dbReference type="Pfam" id="PF14670">
    <property type="entry name" value="FXa_inhibition"/>
    <property type="match status" value="3"/>
</dbReference>
<dbReference type="GO" id="GO:0000902">
    <property type="term" value="P:cell morphogenesis"/>
    <property type="evidence" value="ECO:0007669"/>
    <property type="project" value="TreeGrafter"/>
</dbReference>
<keyword evidence="9" id="KW-0677">Repeat</keyword>
<dbReference type="Pfam" id="PF00008">
    <property type="entry name" value="EGF"/>
    <property type="match status" value="2"/>
</dbReference>
<feature type="signal peptide" evidence="21">
    <location>
        <begin position="1"/>
        <end position="22"/>
    </location>
</feature>
<keyword evidence="12 20" id="KW-1133">Transmembrane helix</keyword>
<evidence type="ECO:0000256" key="2">
    <source>
        <dbReference type="ARBA" id="ARBA00004613"/>
    </source>
</evidence>
<feature type="domain" description="EGF-like" evidence="22">
    <location>
        <begin position="2412"/>
        <end position="2452"/>
    </location>
</feature>
<dbReference type="InterPro" id="IPR015919">
    <property type="entry name" value="Cadherin-like_sf"/>
</dbReference>
<dbReference type="InterPro" id="IPR026823">
    <property type="entry name" value="cEGF"/>
</dbReference>
<keyword evidence="13 20" id="KW-0472">Membrane</keyword>
<keyword evidence="5" id="KW-0964">Secreted</keyword>
<gene>
    <name evidence="25" type="primary">LRP1</name>
    <name evidence="25" type="ORF">AWC38_SpisGene16171</name>
</gene>
<keyword evidence="8 21" id="KW-0732">Signal</keyword>
<feature type="disulfide bond" evidence="18">
    <location>
        <begin position="541"/>
        <end position="584"/>
    </location>
</feature>
<dbReference type="PROSITE" id="PS01186">
    <property type="entry name" value="EGF_2"/>
    <property type="match status" value="8"/>
</dbReference>
<evidence type="ECO:0000256" key="20">
    <source>
        <dbReference type="SAM" id="Phobius"/>
    </source>
</evidence>
<evidence type="ECO:0000256" key="11">
    <source>
        <dbReference type="ARBA" id="ARBA00022976"/>
    </source>
</evidence>
<evidence type="ECO:0000259" key="22">
    <source>
        <dbReference type="PROSITE" id="PS50026"/>
    </source>
</evidence>
<comment type="caution">
    <text evidence="25">The sequence shown here is derived from an EMBL/GenBank/DDBJ whole genome shotgun (WGS) entry which is preliminary data.</text>
</comment>
<evidence type="ECO:0000256" key="7">
    <source>
        <dbReference type="ARBA" id="ARBA00022692"/>
    </source>
</evidence>
<comment type="subcellular location">
    <subcellularLocation>
        <location evidence="1">Cell membrane</location>
        <topology evidence="1">Single-pass type I membrane protein</topology>
    </subcellularLocation>
    <subcellularLocation>
        <location evidence="2">Secreted</location>
    </subcellularLocation>
</comment>
<dbReference type="SUPFAM" id="SSF57196">
    <property type="entry name" value="EGF/Laminin"/>
    <property type="match status" value="2"/>
</dbReference>
<feature type="domain" description="Cadherin" evidence="23">
    <location>
        <begin position="1026"/>
        <end position="1115"/>
    </location>
</feature>
<evidence type="ECO:0000256" key="9">
    <source>
        <dbReference type="ARBA" id="ARBA00022737"/>
    </source>
</evidence>
<dbReference type="PROSITE" id="PS50268">
    <property type="entry name" value="CADHERIN_2"/>
    <property type="match status" value="14"/>
</dbReference>
<feature type="domain" description="Cadherin" evidence="23">
    <location>
        <begin position="2155"/>
        <end position="2263"/>
    </location>
</feature>
<dbReference type="Gene3D" id="2.10.25.10">
    <property type="entry name" value="Laminin"/>
    <property type="match status" value="11"/>
</dbReference>
<dbReference type="SMART" id="SM00135">
    <property type="entry name" value="LY"/>
    <property type="match status" value="5"/>
</dbReference>
<dbReference type="GO" id="GO:0007156">
    <property type="term" value="P:homophilic cell adhesion via plasma membrane adhesion molecules"/>
    <property type="evidence" value="ECO:0007669"/>
    <property type="project" value="InterPro"/>
</dbReference>
<dbReference type="Gene3D" id="2.60.40.60">
    <property type="entry name" value="Cadherins"/>
    <property type="match status" value="13"/>
</dbReference>
<keyword evidence="25" id="KW-0449">Lipoprotein</keyword>
<dbReference type="FunFam" id="2.10.25.10:FF:000037">
    <property type="entry name" value="Signal peptide, CUB domain and EGF-like domain-containing 2"/>
    <property type="match status" value="1"/>
</dbReference>
<feature type="disulfide bond" evidence="17">
    <location>
        <begin position="2400"/>
        <end position="2409"/>
    </location>
</feature>
<dbReference type="Pfam" id="PF12947">
    <property type="entry name" value="EGF_3"/>
    <property type="match status" value="1"/>
</dbReference>
<dbReference type="InterPro" id="IPR049883">
    <property type="entry name" value="NOTCH1_EGF-like"/>
</dbReference>
<feature type="domain" description="Cadherin" evidence="23">
    <location>
        <begin position="2061"/>
        <end position="2152"/>
    </location>
</feature>
<dbReference type="SMART" id="SM00179">
    <property type="entry name" value="EGF_CA"/>
    <property type="match status" value="10"/>
</dbReference>
<feature type="disulfide bond" evidence="17">
    <location>
        <begin position="2362"/>
        <end position="2371"/>
    </location>
</feature>
<dbReference type="Proteomes" id="UP000225706">
    <property type="component" value="Unassembled WGS sequence"/>
</dbReference>
<dbReference type="FunFam" id="2.10.25.10:FF:000004">
    <property type="entry name" value="Neurogenic locus notch 1"/>
    <property type="match status" value="1"/>
</dbReference>
<feature type="domain" description="Cadherin" evidence="23">
    <location>
        <begin position="1320"/>
        <end position="1415"/>
    </location>
</feature>
<dbReference type="GO" id="GO:0007043">
    <property type="term" value="P:cell-cell junction assembly"/>
    <property type="evidence" value="ECO:0007669"/>
    <property type="project" value="TreeGrafter"/>
</dbReference>
<feature type="domain" description="Sushi" evidence="24">
    <location>
        <begin position="539"/>
        <end position="599"/>
    </location>
</feature>
<dbReference type="GO" id="GO:0016342">
    <property type="term" value="C:catenin complex"/>
    <property type="evidence" value="ECO:0007669"/>
    <property type="project" value="TreeGrafter"/>
</dbReference>
<evidence type="ECO:0000313" key="25">
    <source>
        <dbReference type="EMBL" id="PFX19427.1"/>
    </source>
</evidence>
<dbReference type="InterPro" id="IPR039808">
    <property type="entry name" value="Cadherin"/>
</dbReference>
<dbReference type="FunFam" id="2.120.10.30:FF:000008">
    <property type="entry name" value="Low-density lipoprotein receptor-related protein 4"/>
    <property type="match status" value="1"/>
</dbReference>
<evidence type="ECO:0000256" key="19">
    <source>
        <dbReference type="PROSITE-ProRule" id="PRU00461"/>
    </source>
</evidence>
<feature type="repeat" description="LDL-receptor class B" evidence="19">
    <location>
        <begin position="114"/>
        <end position="156"/>
    </location>
</feature>
<dbReference type="InterPro" id="IPR000436">
    <property type="entry name" value="Sushi_SCR_CCP_dom"/>
</dbReference>
<dbReference type="SUPFAM" id="SSF57184">
    <property type="entry name" value="Growth factor receptor domain"/>
    <property type="match status" value="3"/>
</dbReference>
<dbReference type="CDD" id="cd00054">
    <property type="entry name" value="EGF_CA"/>
    <property type="match status" value="6"/>
</dbReference>
<dbReference type="SMART" id="SM00181">
    <property type="entry name" value="EGF"/>
    <property type="match status" value="12"/>
</dbReference>
<feature type="domain" description="Cadherin" evidence="23">
    <location>
        <begin position="1601"/>
        <end position="1687"/>
    </location>
</feature>
<feature type="transmembrane region" description="Helical" evidence="20">
    <location>
        <begin position="2538"/>
        <end position="2559"/>
    </location>
</feature>
<feature type="domain" description="Cadherin" evidence="23">
    <location>
        <begin position="1423"/>
        <end position="1518"/>
    </location>
</feature>
<dbReference type="FunFam" id="2.10.25.10:FF:000240">
    <property type="entry name" value="Vitamin K-dependent protein S"/>
    <property type="match status" value="3"/>
</dbReference>
<dbReference type="SMART" id="SM00032">
    <property type="entry name" value="CCP"/>
    <property type="match status" value="1"/>
</dbReference>
<dbReference type="PROSITE" id="PS00010">
    <property type="entry name" value="ASX_HYDROXYL"/>
    <property type="match status" value="7"/>
</dbReference>
<keyword evidence="3" id="KW-0217">Developmental protein</keyword>
<dbReference type="InterPro" id="IPR000033">
    <property type="entry name" value="LDLR_classB_rpt"/>
</dbReference>
<name>A0A2B4RSV2_STYPI</name>
<dbReference type="FunFam" id="2.10.25.10:FF:000038">
    <property type="entry name" value="Fibrillin 2"/>
    <property type="match status" value="1"/>
</dbReference>
<feature type="repeat" description="LDL-receptor class B" evidence="19">
    <location>
        <begin position="67"/>
        <end position="113"/>
    </location>
</feature>
<dbReference type="InterPro" id="IPR000742">
    <property type="entry name" value="EGF"/>
</dbReference>
<dbReference type="InterPro" id="IPR002126">
    <property type="entry name" value="Cadherin-like_dom"/>
</dbReference>
<feature type="chain" id="PRO_5011976182" evidence="21">
    <location>
        <begin position="23"/>
        <end position="2697"/>
    </location>
</feature>
<dbReference type="SUPFAM" id="SSF49313">
    <property type="entry name" value="Cadherin-like"/>
    <property type="match status" value="12"/>
</dbReference>
<dbReference type="GO" id="GO:0005912">
    <property type="term" value="C:adherens junction"/>
    <property type="evidence" value="ECO:0007669"/>
    <property type="project" value="TreeGrafter"/>
</dbReference>
<evidence type="ECO:0000256" key="12">
    <source>
        <dbReference type="ARBA" id="ARBA00022989"/>
    </source>
</evidence>
<keyword evidence="4" id="KW-1003">Cell membrane</keyword>
<dbReference type="InterPro" id="IPR000152">
    <property type="entry name" value="EGF-type_Asp/Asn_hydroxyl_site"/>
</dbReference>
<feature type="disulfide bond" evidence="17">
    <location>
        <begin position="2322"/>
        <end position="2331"/>
    </location>
</feature>
<comment type="caution">
    <text evidence="17">Lacks conserved residue(s) required for the propagation of feature annotation.</text>
</comment>
<dbReference type="PRINTS" id="PR00205">
    <property type="entry name" value="CADHERIN"/>
</dbReference>
<dbReference type="CDD" id="cd00033">
    <property type="entry name" value="CCP"/>
    <property type="match status" value="1"/>
</dbReference>
<dbReference type="STRING" id="50429.A0A2B4RSV2"/>
<evidence type="ECO:0000256" key="10">
    <source>
        <dbReference type="ARBA" id="ARBA00022837"/>
    </source>
</evidence>
<feature type="domain" description="Cadherin" evidence="23">
    <location>
        <begin position="1696"/>
        <end position="1790"/>
    </location>
</feature>
<dbReference type="SMART" id="SM00112">
    <property type="entry name" value="CA"/>
    <property type="match status" value="14"/>
</dbReference>
<dbReference type="EMBL" id="LSMT01000361">
    <property type="protein sequence ID" value="PFX19427.1"/>
    <property type="molecule type" value="Genomic_DNA"/>
</dbReference>
<evidence type="ECO:0000313" key="26">
    <source>
        <dbReference type="Proteomes" id="UP000225706"/>
    </source>
</evidence>
<keyword evidence="6 17" id="KW-0245">EGF-like domain</keyword>
<feature type="domain" description="EGF-like" evidence="22">
    <location>
        <begin position="292"/>
        <end position="332"/>
    </location>
</feature>
<protein>
    <submittedName>
        <fullName evidence="25">Low-density lipoprotein receptor-related protein 1</fullName>
    </submittedName>
</protein>
<proteinExistence type="predicted"/>
<feature type="domain" description="EGF-like" evidence="22">
    <location>
        <begin position="2290"/>
        <end position="2332"/>
    </location>
</feature>
<dbReference type="GO" id="GO:0005509">
    <property type="term" value="F:calcium ion binding"/>
    <property type="evidence" value="ECO:0007669"/>
    <property type="project" value="UniProtKB-UniRule"/>
</dbReference>
<feature type="disulfide bond" evidence="17">
    <location>
        <begin position="2505"/>
        <end position="2514"/>
    </location>
</feature>
<dbReference type="InterPro" id="IPR011042">
    <property type="entry name" value="6-blade_b-propeller_TolB-like"/>
</dbReference>
<keyword evidence="18" id="KW-0768">Sushi</keyword>
<dbReference type="GO" id="GO:0044331">
    <property type="term" value="P:cell-cell adhesion mediated by cadherin"/>
    <property type="evidence" value="ECO:0007669"/>
    <property type="project" value="TreeGrafter"/>
</dbReference>
<feature type="repeat" description="LDL-receptor class B" evidence="19">
    <location>
        <begin position="157"/>
        <end position="201"/>
    </location>
</feature>
<feature type="domain" description="Cadherin" evidence="23">
    <location>
        <begin position="829"/>
        <end position="919"/>
    </location>
</feature>
<evidence type="ECO:0000256" key="15">
    <source>
        <dbReference type="ARBA" id="ARBA00023180"/>
    </source>
</evidence>
<dbReference type="GO" id="GO:0016339">
    <property type="term" value="P:calcium-dependent cell-cell adhesion via plasma membrane cell adhesion molecules"/>
    <property type="evidence" value="ECO:0007669"/>
    <property type="project" value="TreeGrafter"/>
</dbReference>
<evidence type="ECO:0000256" key="16">
    <source>
        <dbReference type="PROSITE-ProRule" id="PRU00043"/>
    </source>
</evidence>
<keyword evidence="14 17" id="KW-1015">Disulfide bond</keyword>
<reference evidence="26" key="1">
    <citation type="journal article" date="2017" name="bioRxiv">
        <title>Comparative analysis of the genomes of Stylophora pistillata and Acropora digitifera provides evidence for extensive differences between species of corals.</title>
        <authorList>
            <person name="Voolstra C.R."/>
            <person name="Li Y."/>
            <person name="Liew Y.J."/>
            <person name="Baumgarten S."/>
            <person name="Zoccola D."/>
            <person name="Flot J.-F."/>
            <person name="Tambutte S."/>
            <person name="Allemand D."/>
            <person name="Aranda M."/>
        </authorList>
    </citation>
    <scope>NUCLEOTIDE SEQUENCE [LARGE SCALE GENOMIC DNA]</scope>
</reference>
<dbReference type="PANTHER" id="PTHR24027:SF438">
    <property type="entry name" value="CADHERIN 23"/>
    <property type="match status" value="1"/>
</dbReference>
<evidence type="ECO:0000256" key="6">
    <source>
        <dbReference type="ARBA" id="ARBA00022536"/>
    </source>
</evidence>
<dbReference type="InterPro" id="IPR035976">
    <property type="entry name" value="Sushi/SCR/CCP_sf"/>
</dbReference>
<dbReference type="PANTHER" id="PTHR24027">
    <property type="entry name" value="CADHERIN-23"/>
    <property type="match status" value="1"/>
</dbReference>
<dbReference type="OrthoDB" id="10043560at2759"/>
<dbReference type="Pfam" id="PF00058">
    <property type="entry name" value="Ldl_recept_b"/>
    <property type="match status" value="3"/>
</dbReference>
<feature type="domain" description="Cadherin" evidence="23">
    <location>
        <begin position="1791"/>
        <end position="1895"/>
    </location>
</feature>
<dbReference type="PROSITE" id="PS00022">
    <property type="entry name" value="EGF_1"/>
    <property type="match status" value="3"/>
</dbReference>
<dbReference type="InterPro" id="IPR001881">
    <property type="entry name" value="EGF-like_Ca-bd_dom"/>
</dbReference>
<feature type="domain" description="Cadherin" evidence="23">
    <location>
        <begin position="618"/>
        <end position="712"/>
    </location>
</feature>
<feature type="repeat" description="LDL-receptor class B" evidence="19">
    <location>
        <begin position="202"/>
        <end position="245"/>
    </location>
</feature>
<dbReference type="Pfam" id="PF07645">
    <property type="entry name" value="EGF_CA"/>
    <property type="match status" value="1"/>
</dbReference>
<sequence length="2697" mass="296251">MFVLVFLHDIVALLCLIPQSKSLNAEPFLIFGNTVDIRRVNLDGTGYDYVVRGLTNVVGLDFDIKTQMIYWSDVGVKKIQRVHINDGLDPMKIEDIIAEDLGIPEDVAVDWTGRKLFWTDANKKIISVVNLDGTQRKALIATGHDKPRAIVLDPADDKVYWTDWGNEPKVVRAKMSDGTHKEVLVNSGIVWPNGLTLDYADKMLYWADANTDKIEKSQLDGQHRRVLIDRTRVYHPYALTQFGDRLYWSDWHQHSIEHCKKDTGNDRVSITGGLTRPTALHVYHPDRQPGADFNECEINNGECSHTCLDLIGGYKCICPAGFELKSDGKTCEDINECSYNRGGCEQLCINSPGNYTCSCLTGYTLQSDGKACQDADECRINHGGCEFSCNNTASSYYCSCRSGYLLAADKHSCLDIDECQTLTHQCPDLCENTPGSYKCSCSSGVTYNPVNKTCDDVNECLTNQNSCKQRCINTRGSFYCDCNPGFLLSSDHVTCSDVDECSQSNHSCQHQCINTFGSYVCGCDAGYTLSADGRTCDILDCGKPDGMAGISVKCDGTPDQYRFGKMCTLSCTKGFLIGSSLITCQASGQWSVITGQCVSQLPGSNSPPLGILLSSRFIPENSPVHAVVGRLTTVDNDEKQFFTYTLIDGAGVFTVDNNAGTLVLTGDVDYERQSVYMVSLMSTDSGVPQLSVQQNLTVHITDVNEPPSAPTLSSSFVFENASIGAVIGVVNSSDVDSGQEISYSLLTNAGDRFRLLRNELRLHSELNYEHTDSFIVTVEAKDSGSPRLVSVSVFNITVIDCNDPPTKLLFTGNSIPEFNERTPGGTQNGSVVGNFSTVDEDLWQSHIYKIVSPSSPFSINGSTLVVAWVDELNYETRDLVTLKVSSTDPFGESVISSIQIRLLDVNENPSGILLSADSFLEHAPLGTVVGSLSARDPDLHDNHTFDLVTNPNSVFSVEEKTLKIAVDIDFETAIVNPLSVLVKTTDGAGLSFEQTLNIVVLDKNEPPTDIVFHPRKPCVSSAGICVEENLKIGYRIGDITVIDPDRGDTVTCDIFSDSVFRIENGAVLVKGDINFEALDSSHLIGVEIRCRDRGGLAIEKSYNISVLDANDAPSSVSLSHHIVSSNASIGSLVGSFIVVDEDQSDSHRCYLLDPDSLFRVSGIQLFVRKPLTNATSSRQPIHVFCSDATDISFPTTLFIEVRNNHLSRQINISLASTKVKENEPAGTVVGRVTAKALDPSDSLVFQLDDDANGTFALVSGTSVNSRDLVTTRPLDYETESGYDVIIRVYGSGGATNFKVFHIQLIDVYEGPEHLVLHHNSVAENRLVGTLVGVITVKDPQLSPLSVKLLDDLRSAFELRSTSAPYTWKLMTRHPLDFETAQFHQVTLQAKDVNNSFAVNQSFTIYVTNVNEAPSLITLSNRAIAENSPHGTVVGIINVTDPDEAFVPQKITCGLRNDADGRFKVSGMALTVLESRMLNFEAPDGPDHLVDIECQDQDGDATQQQFIIAVTDVDEPPVRIESSSGKFEVVVQLHSLVTHRSSFLKERILRQWMLSPKNFFAIYILAFRNCQRTCQRKLDGVKYPLKITAALRSYSVKGSTVVAENLNPGSLVSVLRTLDEDRGQNYTYCVTPVELFSNVHDRLETRQRFNYEEQNVFFVNITSTDSGNQSLTTEVVVSVLDVNDAPTGIVLPQGTAIAENTKVGSLIGELSTLDEDRGQTHTYLIQAQTPSGVLSLGGSNKLYVADSSALNYELHRHVNITITTTDNGIHSRLSKVVTLSLAIVDVNEPPYDIQLFPASVKENSPIGTEVGTVTVQDPDIFPQRFQCRLREDASGRFGVKMNVSRIVLFLTGNGLEVNYEKHTWHNITLLCSDSGGLSYEKAFVIQVLDANDPPSNVIFTNSPGDTILSPNPPVNVSDIKLVSQAIATVNETAHVGITIVAYVRVVDEDNTNSPLRPQTHTCELVSEAEAKLFVTVDVHEPPKKRRKRSSDRNSVPSEFMIQPGTNSLLVRERLDYETRANYSLFVKCSDDGVPKMSTVNPLVVFVIDVPEAPTDILFSSLTIPENASNGDVVCNFTVVDADFTRTGYLYELTSHGIPFRLIGNHIVVSRVPLDHEATPLITVQLTTVEIFTDLKFVKMFDITITDVNEPPSSVTLDGKTEVSVLESSGIGNALGRFVVKDQDVNDTSFSITIEGEQNEIIGDFEVRGQDLVVASQLNAWSRDQYLLKVRATDRGGLSAVNIITITVEEVDLCALNKSYCSPYAICSRAGPGRASCACKLGFSGDGFRCSDINYCDPDPCHSGNTIGDCRDGFGGWKNYSCDCRPGWSPPKCDVKINECRPDPCSVDGTQNCEDLVNDFQCDCKPGYSGRLCETNINDCESASCLHGGTCVDKVNGYICLCKDPFIGVNCDTDDSICRENPNICLHNGTCISYAEDPSKFSCRCEEPWGGNCSGCAPGYSGQNCTPCVYPRTGENCDLNWENCKPNPCFHGGTWYPLRGEDFACVCPPKYSGKTCQEVIVVNADPGEGGKLTRLSRAGLFSLIGCVVFLCVIIVVIIIVWRRKKRRKYRSNSARVEYPNRRQKPEVSSTFREMMQQSKNTFENPAYIADPEFDAAMETAVDGPLNVDLVSRVTEIRLSGNAVAFARDNPMYEPAEEVLRKNKAVVCNPLFEDDSEAENVNSRNLRLWRRPEQLTFSKC</sequence>
<dbReference type="GO" id="GO:0005576">
    <property type="term" value="C:extracellular region"/>
    <property type="evidence" value="ECO:0007669"/>
    <property type="project" value="UniProtKB-SubCell"/>
</dbReference>
<feature type="domain" description="EGF-like" evidence="22">
    <location>
        <begin position="2478"/>
        <end position="2515"/>
    </location>
</feature>
<feature type="domain" description="Cadherin" evidence="23">
    <location>
        <begin position="1926"/>
        <end position="2054"/>
    </location>
</feature>
<evidence type="ECO:0000256" key="13">
    <source>
        <dbReference type="ARBA" id="ARBA00023136"/>
    </source>
</evidence>
<feature type="domain" description="EGF-like" evidence="22">
    <location>
        <begin position="2334"/>
        <end position="2372"/>
    </location>
</feature>
<dbReference type="InterPro" id="IPR009030">
    <property type="entry name" value="Growth_fac_rcpt_cys_sf"/>
</dbReference>
<feature type="domain" description="Cadherin" evidence="23">
    <location>
        <begin position="1211"/>
        <end position="1313"/>
    </location>
</feature>
<keyword evidence="25" id="KW-0675">Receptor</keyword>
<keyword evidence="10 16" id="KW-0106">Calcium</keyword>
<dbReference type="Pfam" id="PF00028">
    <property type="entry name" value="Cadherin"/>
    <property type="match status" value="3"/>
</dbReference>
<evidence type="ECO:0000256" key="4">
    <source>
        <dbReference type="ARBA" id="ARBA00022475"/>
    </source>
</evidence>
<evidence type="ECO:0000256" key="18">
    <source>
        <dbReference type="PROSITE-ProRule" id="PRU00302"/>
    </source>
</evidence>
<dbReference type="GO" id="GO:0034332">
    <property type="term" value="P:adherens junction organization"/>
    <property type="evidence" value="ECO:0007669"/>
    <property type="project" value="TreeGrafter"/>
</dbReference>
<evidence type="ECO:0000256" key="1">
    <source>
        <dbReference type="ARBA" id="ARBA00004251"/>
    </source>
</evidence>
<dbReference type="FunFam" id="2.10.25.10:FF:000146">
    <property type="entry name" value="Putative neurogenic locus notch"/>
    <property type="match status" value="1"/>
</dbReference>
<dbReference type="Gene3D" id="2.120.10.30">
    <property type="entry name" value="TolB, C-terminal domain"/>
    <property type="match status" value="1"/>
</dbReference>
<dbReference type="PROSITE" id="PS01187">
    <property type="entry name" value="EGF_CA"/>
    <property type="match status" value="3"/>
</dbReference>
<evidence type="ECO:0000259" key="24">
    <source>
        <dbReference type="PROSITE" id="PS50923"/>
    </source>
</evidence>
<feature type="disulfide bond" evidence="17">
    <location>
        <begin position="2343"/>
        <end position="2360"/>
    </location>
</feature>
<dbReference type="FunFam" id="2.10.25.10:FF:000010">
    <property type="entry name" value="Pro-epidermal growth factor"/>
    <property type="match status" value="1"/>
</dbReference>
<dbReference type="GO" id="GO:0008013">
    <property type="term" value="F:beta-catenin binding"/>
    <property type="evidence" value="ECO:0007669"/>
    <property type="project" value="TreeGrafter"/>
</dbReference>
<feature type="domain" description="EGF-like" evidence="22">
    <location>
        <begin position="456"/>
        <end position="496"/>
    </location>
</feature>
<evidence type="ECO:0000256" key="8">
    <source>
        <dbReference type="ARBA" id="ARBA00022729"/>
    </source>
</evidence>
<feature type="domain" description="EGF-like" evidence="22">
    <location>
        <begin position="497"/>
        <end position="537"/>
    </location>
</feature>